<sequence>MTNSILHLGLMEDGEIELDLAALELAALDHPGIDFDDYLDELTGIELALRAADGDAAGNVAQAQTLRSVMVEDFGFSGDRTHYDDPQNADLIAVVDRRLGLPISLSILYVAMARRLGWSAMPLNTPGHVLVRLGDAPEALIIDPFNDGRIVAPEQVEALLEQMTGQARFSNGMLPLSNRSALVRLLLNQATRAEQVGNPARALVLYDRMTIVAPTHAHGWWERARLQLVAEDVAGARNSLSAMLEISRDDDLRLQVSAALDALPRPTPS</sequence>
<proteinExistence type="inferred from homology"/>
<evidence type="ECO:0000256" key="1">
    <source>
        <dbReference type="ARBA" id="ARBA00007100"/>
    </source>
</evidence>
<dbReference type="Pfam" id="PF13369">
    <property type="entry name" value="Transglut_core2"/>
    <property type="match status" value="1"/>
</dbReference>
<evidence type="ECO:0000259" key="2">
    <source>
        <dbReference type="Pfam" id="PF13369"/>
    </source>
</evidence>
<evidence type="ECO:0000313" key="3">
    <source>
        <dbReference type="EMBL" id="PTM44169.1"/>
    </source>
</evidence>
<dbReference type="AlphaFoldDB" id="A0A2T4YLN8"/>
<dbReference type="InterPro" id="IPR011990">
    <property type="entry name" value="TPR-like_helical_dom_sf"/>
</dbReference>
<gene>
    <name evidence="3" type="ORF">C8J24_3443</name>
</gene>
<organism evidence="3 4">
    <name type="scientific">Sphingomonas aerolata</name>
    <dbReference type="NCBI Taxonomy" id="185951"/>
    <lineage>
        <taxon>Bacteria</taxon>
        <taxon>Pseudomonadati</taxon>
        <taxon>Pseudomonadota</taxon>
        <taxon>Alphaproteobacteria</taxon>
        <taxon>Sphingomonadales</taxon>
        <taxon>Sphingomonadaceae</taxon>
        <taxon>Sphingomonas</taxon>
    </lineage>
</organism>
<reference evidence="3 4" key="1">
    <citation type="submission" date="2018-04" db="EMBL/GenBank/DDBJ databases">
        <title>Genomic Encyclopedia of Type Strains, Phase III (KMG-III): the genomes of soil and plant-associated and newly described type strains.</title>
        <authorList>
            <person name="Whitman W."/>
        </authorList>
    </citation>
    <scope>NUCLEOTIDE SEQUENCE [LARGE SCALE GENOMIC DNA]</scope>
    <source>
        <strain evidence="3 4">NW12</strain>
    </source>
</reference>
<dbReference type="Gene3D" id="1.25.40.10">
    <property type="entry name" value="Tetratricopeptide repeat domain"/>
    <property type="match status" value="1"/>
</dbReference>
<dbReference type="InterPro" id="IPR032698">
    <property type="entry name" value="SirB1_N"/>
</dbReference>
<protein>
    <submittedName>
        <fullName evidence="3">Regulator of sirC expression with transglutaminase-like and TPR domain</fullName>
    </submittedName>
</protein>
<dbReference type="SUPFAM" id="SSF48452">
    <property type="entry name" value="TPR-like"/>
    <property type="match status" value="1"/>
</dbReference>
<dbReference type="Proteomes" id="UP000240996">
    <property type="component" value="Unassembled WGS sequence"/>
</dbReference>
<dbReference type="RefSeq" id="WP_107934422.1">
    <property type="nucleotide sequence ID" value="NZ_PZZN01000004.1"/>
</dbReference>
<comment type="similarity">
    <text evidence="1">Belongs to the UPF0162 family.</text>
</comment>
<keyword evidence="4" id="KW-1185">Reference proteome</keyword>
<name>A0A2T4YLN8_9SPHN</name>
<evidence type="ECO:0000313" key="4">
    <source>
        <dbReference type="Proteomes" id="UP000240996"/>
    </source>
</evidence>
<comment type="caution">
    <text evidence="3">The sequence shown here is derived from an EMBL/GenBank/DDBJ whole genome shotgun (WGS) entry which is preliminary data.</text>
</comment>
<dbReference type="EMBL" id="PZZN01000004">
    <property type="protein sequence ID" value="PTM44169.1"/>
    <property type="molecule type" value="Genomic_DNA"/>
</dbReference>
<dbReference type="PANTHER" id="PTHR31350">
    <property type="entry name" value="SI:DKEY-261L7.2"/>
    <property type="match status" value="1"/>
</dbReference>
<feature type="domain" description="Protein SirB1 N-terminal" evidence="2">
    <location>
        <begin position="37"/>
        <end position="186"/>
    </location>
</feature>
<dbReference type="PANTHER" id="PTHR31350:SF21">
    <property type="entry name" value="F-BOX ONLY PROTEIN 21"/>
    <property type="match status" value="1"/>
</dbReference>
<accession>A0A2T4YLN8</accession>